<evidence type="ECO:0000313" key="1">
    <source>
        <dbReference type="EMBL" id="CAG8619085.1"/>
    </source>
</evidence>
<dbReference type="OrthoDB" id="10624359at2759"/>
<proteinExistence type="predicted"/>
<accession>A0A9N9D100</accession>
<dbReference type="AlphaFoldDB" id="A0A9N9D100"/>
<reference evidence="1" key="1">
    <citation type="submission" date="2021-06" db="EMBL/GenBank/DDBJ databases">
        <authorList>
            <person name="Kallberg Y."/>
            <person name="Tangrot J."/>
            <person name="Rosling A."/>
        </authorList>
    </citation>
    <scope>NUCLEOTIDE SEQUENCE</scope>
    <source>
        <strain evidence="1">BR232B</strain>
    </source>
</reference>
<evidence type="ECO:0000313" key="2">
    <source>
        <dbReference type="Proteomes" id="UP000789739"/>
    </source>
</evidence>
<comment type="caution">
    <text evidence="1">The sequence shown here is derived from an EMBL/GenBank/DDBJ whole genome shotgun (WGS) entry which is preliminary data.</text>
</comment>
<gene>
    <name evidence="1" type="ORF">PBRASI_LOCUS8600</name>
</gene>
<dbReference type="EMBL" id="CAJVPI010001574">
    <property type="protein sequence ID" value="CAG8619085.1"/>
    <property type="molecule type" value="Genomic_DNA"/>
</dbReference>
<dbReference type="Proteomes" id="UP000789739">
    <property type="component" value="Unassembled WGS sequence"/>
</dbReference>
<organism evidence="1 2">
    <name type="scientific">Paraglomus brasilianum</name>
    <dbReference type="NCBI Taxonomy" id="144538"/>
    <lineage>
        <taxon>Eukaryota</taxon>
        <taxon>Fungi</taxon>
        <taxon>Fungi incertae sedis</taxon>
        <taxon>Mucoromycota</taxon>
        <taxon>Glomeromycotina</taxon>
        <taxon>Glomeromycetes</taxon>
        <taxon>Paraglomerales</taxon>
        <taxon>Paraglomeraceae</taxon>
        <taxon>Paraglomus</taxon>
    </lineage>
</organism>
<sequence>MASHEQCLDEYDNEYQQRIETSIQDGVFNCYLESDIDESRTAIAFGGCGVIFKGIIRTTEEPIAIKKLYSFPYNCKKTLDKMLAKEKELQNPLGDTPVYQLDFFHELFKDTQMMVFVNTLQLGYYQWYLDRIGNTELSAFENILISSYPSLYRRLDQITNTGLVTLIEFLKSKPCLYDALIQIISAKEAELAKTLELHSSFSSLCSAGMTVVNVIAKARALVI</sequence>
<protein>
    <submittedName>
        <fullName evidence="1">11797_t:CDS:1</fullName>
    </submittedName>
</protein>
<keyword evidence="2" id="KW-1185">Reference proteome</keyword>
<name>A0A9N9D100_9GLOM</name>